<organism evidence="1 2">
    <name type="scientific">Pistacia integerrima</name>
    <dbReference type="NCBI Taxonomy" id="434235"/>
    <lineage>
        <taxon>Eukaryota</taxon>
        <taxon>Viridiplantae</taxon>
        <taxon>Streptophyta</taxon>
        <taxon>Embryophyta</taxon>
        <taxon>Tracheophyta</taxon>
        <taxon>Spermatophyta</taxon>
        <taxon>Magnoliopsida</taxon>
        <taxon>eudicotyledons</taxon>
        <taxon>Gunneridae</taxon>
        <taxon>Pentapetalae</taxon>
        <taxon>rosids</taxon>
        <taxon>malvids</taxon>
        <taxon>Sapindales</taxon>
        <taxon>Anacardiaceae</taxon>
        <taxon>Pistacia</taxon>
    </lineage>
</organism>
<evidence type="ECO:0000313" key="2">
    <source>
        <dbReference type="Proteomes" id="UP001163603"/>
    </source>
</evidence>
<dbReference type="EMBL" id="CM047749">
    <property type="protein sequence ID" value="KAJ0010334.1"/>
    <property type="molecule type" value="Genomic_DNA"/>
</dbReference>
<keyword evidence="2" id="KW-1185">Reference proteome</keyword>
<proteinExistence type="predicted"/>
<protein>
    <submittedName>
        <fullName evidence="1">Uncharacterized protein</fullName>
    </submittedName>
</protein>
<dbReference type="Proteomes" id="UP001163603">
    <property type="component" value="Chromosome 14"/>
</dbReference>
<gene>
    <name evidence="1" type="ORF">Pint_33495</name>
</gene>
<comment type="caution">
    <text evidence="1">The sequence shown here is derived from an EMBL/GenBank/DDBJ whole genome shotgun (WGS) entry which is preliminary data.</text>
</comment>
<name>A0ACC0X7A3_9ROSI</name>
<accession>A0ACC0X7A3</accession>
<sequence>MVLNKESPRFIPMWIELYDVPLEYWSWEGLSYLASVVGKPLGMDRLIEETCRHGIGHIAFARVLVEVEADRKLPKEILVELSLEEKCGFIKVEPNDESKEINELNSTLMDNKGLQANNRKGKGKQYFPKMNPRGNKVKSPAVRDIPHDRSHVVLVGNSFQCLSSVGANRKALMWTQIMSQLWVLFRMGVMFWTFLGRVSYRGGVGNPLKTISPHV</sequence>
<reference evidence="2" key="1">
    <citation type="journal article" date="2023" name="G3 (Bethesda)">
        <title>Genome assembly and association tests identify interacting loci associated with vigor, precocity, and sex in interspecific pistachio rootstocks.</title>
        <authorList>
            <person name="Palmer W."/>
            <person name="Jacygrad E."/>
            <person name="Sagayaradj S."/>
            <person name="Cavanaugh K."/>
            <person name="Han R."/>
            <person name="Bertier L."/>
            <person name="Beede B."/>
            <person name="Kafkas S."/>
            <person name="Golino D."/>
            <person name="Preece J."/>
            <person name="Michelmore R."/>
        </authorList>
    </citation>
    <scope>NUCLEOTIDE SEQUENCE [LARGE SCALE GENOMIC DNA]</scope>
</reference>
<evidence type="ECO:0000313" key="1">
    <source>
        <dbReference type="EMBL" id="KAJ0010334.1"/>
    </source>
</evidence>